<dbReference type="EMBL" id="GBXM01026278">
    <property type="protein sequence ID" value="JAH82299.1"/>
    <property type="molecule type" value="Transcribed_RNA"/>
</dbReference>
<dbReference type="AlphaFoldDB" id="A0A0E9VW00"/>
<sequence>MLFIGLGQLKFNCAQYF</sequence>
<accession>A0A0E9VW00</accession>
<reference evidence="1" key="2">
    <citation type="journal article" date="2015" name="Fish Shellfish Immunol.">
        <title>Early steps in the European eel (Anguilla anguilla)-Vibrio vulnificus interaction in the gills: Role of the RtxA13 toxin.</title>
        <authorList>
            <person name="Callol A."/>
            <person name="Pajuelo D."/>
            <person name="Ebbesson L."/>
            <person name="Teles M."/>
            <person name="MacKenzie S."/>
            <person name="Amaro C."/>
        </authorList>
    </citation>
    <scope>NUCLEOTIDE SEQUENCE</scope>
</reference>
<evidence type="ECO:0000313" key="1">
    <source>
        <dbReference type="EMBL" id="JAH82299.1"/>
    </source>
</evidence>
<reference evidence="1" key="1">
    <citation type="submission" date="2014-11" db="EMBL/GenBank/DDBJ databases">
        <authorList>
            <person name="Amaro Gonzalez C."/>
        </authorList>
    </citation>
    <scope>NUCLEOTIDE SEQUENCE</scope>
</reference>
<name>A0A0E9VW00_ANGAN</name>
<proteinExistence type="predicted"/>
<organism evidence="1">
    <name type="scientific">Anguilla anguilla</name>
    <name type="common">European freshwater eel</name>
    <name type="synonym">Muraena anguilla</name>
    <dbReference type="NCBI Taxonomy" id="7936"/>
    <lineage>
        <taxon>Eukaryota</taxon>
        <taxon>Metazoa</taxon>
        <taxon>Chordata</taxon>
        <taxon>Craniata</taxon>
        <taxon>Vertebrata</taxon>
        <taxon>Euteleostomi</taxon>
        <taxon>Actinopterygii</taxon>
        <taxon>Neopterygii</taxon>
        <taxon>Teleostei</taxon>
        <taxon>Anguilliformes</taxon>
        <taxon>Anguillidae</taxon>
        <taxon>Anguilla</taxon>
    </lineage>
</organism>
<protein>
    <submittedName>
        <fullName evidence="1">Uncharacterized protein</fullName>
    </submittedName>
</protein>